<sequence>MQEARTREELIRLLATEVERYSLRDLQTMYARFEEKTRDLPDHYRSLLLPKVKEQIFSAHHRLLLLVRNGGGDDEEAPLPKSAQSYFRMVEAAAREKAKTKDPTFLYLKYLLAGFTIFVMEEPAHPVGTPFPGGQIIDEWEGTYLCPVRDMADGIPFALCPYCPAKQSEEPTYPEMREHRKEQRKKESLNNYWTNYKG</sequence>
<comment type="similarity">
    <text evidence="1">Belongs to the UPF0305 family.</text>
</comment>
<evidence type="ECO:0000313" key="3">
    <source>
        <dbReference type="EMBL" id="MCQ1538715.1"/>
    </source>
</evidence>
<evidence type="ECO:0000256" key="1">
    <source>
        <dbReference type="HAMAP-Rule" id="MF_00763"/>
    </source>
</evidence>
<dbReference type="AlphaFoldDB" id="A0ABD4TN39"/>
<feature type="compositionally biased region" description="Basic and acidic residues" evidence="2">
    <location>
        <begin position="175"/>
        <end position="188"/>
    </location>
</feature>
<proteinExistence type="inferred from homology"/>
<feature type="region of interest" description="Disordered" evidence="2">
    <location>
        <begin position="168"/>
        <end position="198"/>
    </location>
</feature>
<dbReference type="EMBL" id="VOTZ01000013">
    <property type="protein sequence ID" value="MCQ1538715.1"/>
    <property type="molecule type" value="Genomic_DNA"/>
</dbReference>
<gene>
    <name evidence="3" type="ORF">FTO68_06925</name>
</gene>
<dbReference type="HAMAP" id="MF_00763">
    <property type="entry name" value="UPF0305"/>
    <property type="match status" value="1"/>
</dbReference>
<dbReference type="Pfam" id="PF09888">
    <property type="entry name" value="DUF2115"/>
    <property type="match status" value="1"/>
</dbReference>
<keyword evidence="4" id="KW-1185">Reference proteome</keyword>
<evidence type="ECO:0000313" key="4">
    <source>
        <dbReference type="Proteomes" id="UP001524383"/>
    </source>
</evidence>
<evidence type="ECO:0000256" key="2">
    <source>
        <dbReference type="SAM" id="MobiDB-lite"/>
    </source>
</evidence>
<protein>
    <recommendedName>
        <fullName evidence="1">UPF0305 protein FTO68_06925</fullName>
    </recommendedName>
</protein>
<dbReference type="Proteomes" id="UP001524383">
    <property type="component" value="Unassembled WGS sequence"/>
</dbReference>
<reference evidence="3 4" key="1">
    <citation type="submission" date="2019-08" db="EMBL/GenBank/DDBJ databases">
        <authorList>
            <person name="Chen S.-C."/>
            <person name="Lai M.-C."/>
            <person name="You Y.-T."/>
        </authorList>
    </citation>
    <scope>NUCLEOTIDE SEQUENCE [LARGE SCALE GENOMIC DNA]</scope>
    <source>
        <strain evidence="3 4">P2F9704a</strain>
    </source>
</reference>
<accession>A0ABD4TN39</accession>
<comment type="caution">
    <text evidence="3">The sequence shown here is derived from an EMBL/GenBank/DDBJ whole genome shotgun (WGS) entry which is preliminary data.</text>
</comment>
<dbReference type="InterPro" id="IPR019215">
    <property type="entry name" value="DUF2115"/>
</dbReference>
<feature type="compositionally biased region" description="Polar residues" evidence="2">
    <location>
        <begin position="189"/>
        <end position="198"/>
    </location>
</feature>
<organism evidence="3 4">
    <name type="scientific">Methanocalculus taiwanensis</name>
    <dbReference type="NCBI Taxonomy" id="106207"/>
    <lineage>
        <taxon>Archaea</taxon>
        <taxon>Methanobacteriati</taxon>
        <taxon>Methanobacteriota</taxon>
        <taxon>Stenosarchaea group</taxon>
        <taxon>Methanomicrobia</taxon>
        <taxon>Methanomicrobiales</taxon>
        <taxon>Methanocalculaceae</taxon>
        <taxon>Methanocalculus</taxon>
    </lineage>
</organism>
<name>A0ABD4TN39_9EURY</name>